<feature type="region of interest" description="Disordered" evidence="5">
    <location>
        <begin position="497"/>
        <end position="517"/>
    </location>
</feature>
<organism evidence="8">
    <name type="scientific">Grosmannia clavigera (strain kw1407 / UAMH 11150)</name>
    <name type="common">Blue stain fungus</name>
    <name type="synonym">Graphiocladiella clavigera</name>
    <dbReference type="NCBI Taxonomy" id="655863"/>
    <lineage>
        <taxon>Eukaryota</taxon>
        <taxon>Fungi</taxon>
        <taxon>Dikarya</taxon>
        <taxon>Ascomycota</taxon>
        <taxon>Pezizomycotina</taxon>
        <taxon>Sordariomycetes</taxon>
        <taxon>Sordariomycetidae</taxon>
        <taxon>Ophiostomatales</taxon>
        <taxon>Ophiostomataceae</taxon>
        <taxon>Leptographium</taxon>
    </lineage>
</organism>
<feature type="domain" description="CNH" evidence="6">
    <location>
        <begin position="34"/>
        <end position="476"/>
    </location>
</feature>
<dbReference type="Proteomes" id="UP000007796">
    <property type="component" value="Unassembled WGS sequence"/>
</dbReference>
<protein>
    <submittedName>
        <fullName evidence="7">Tgf beta receptor associated protein</fullName>
    </submittedName>
</protein>
<dbReference type="STRING" id="655863.F0XLS8"/>
<dbReference type="AlphaFoldDB" id="F0XLS8"/>
<dbReference type="InterPro" id="IPR001180">
    <property type="entry name" value="CNH_dom"/>
</dbReference>
<keyword evidence="2" id="KW-0813">Transport</keyword>
<dbReference type="OrthoDB" id="5325112at2759"/>
<dbReference type="GeneID" id="25979368"/>
<evidence type="ECO:0000313" key="8">
    <source>
        <dbReference type="Proteomes" id="UP000007796"/>
    </source>
</evidence>
<dbReference type="EMBL" id="GL629794">
    <property type="protein sequence ID" value="EFX01044.1"/>
    <property type="molecule type" value="Genomic_DNA"/>
</dbReference>
<dbReference type="InParanoid" id="F0XLS8"/>
<dbReference type="HOGENOM" id="CLU_008225_0_0_1"/>
<dbReference type="eggNOG" id="KOG2063">
    <property type="taxonomic scope" value="Eukaryota"/>
</dbReference>
<accession>F0XLS8</accession>
<keyword evidence="4" id="KW-0653">Protein transport</keyword>
<keyword evidence="7" id="KW-0675">Receptor</keyword>
<dbReference type="PANTHER" id="PTHR12894:SF27">
    <property type="entry name" value="TRANSFORMING GROWTH FACTOR-BETA RECEPTOR-ASSOCIATED PROTEIN 1"/>
    <property type="match status" value="1"/>
</dbReference>
<evidence type="ECO:0000256" key="2">
    <source>
        <dbReference type="ARBA" id="ARBA00022448"/>
    </source>
</evidence>
<evidence type="ECO:0000256" key="3">
    <source>
        <dbReference type="ARBA" id="ARBA00022490"/>
    </source>
</evidence>
<keyword evidence="3" id="KW-0963">Cytoplasm</keyword>
<dbReference type="GO" id="GO:0015031">
    <property type="term" value="P:protein transport"/>
    <property type="evidence" value="ECO:0007669"/>
    <property type="project" value="UniProtKB-KW"/>
</dbReference>
<feature type="compositionally biased region" description="Polar residues" evidence="5">
    <location>
        <begin position="247"/>
        <end position="296"/>
    </location>
</feature>
<gene>
    <name evidence="7" type="ORF">CMQ_5986</name>
</gene>
<dbReference type="GO" id="GO:0034058">
    <property type="term" value="P:endosomal vesicle fusion"/>
    <property type="evidence" value="ECO:0007669"/>
    <property type="project" value="TreeGrafter"/>
</dbReference>
<evidence type="ECO:0000313" key="7">
    <source>
        <dbReference type="EMBL" id="EFX01044.1"/>
    </source>
</evidence>
<evidence type="ECO:0000256" key="4">
    <source>
        <dbReference type="ARBA" id="ARBA00022927"/>
    </source>
</evidence>
<dbReference type="GO" id="GO:0005737">
    <property type="term" value="C:cytoplasm"/>
    <property type="evidence" value="ECO:0007669"/>
    <property type="project" value="UniProtKB-SubCell"/>
</dbReference>
<name>F0XLS8_GROCL</name>
<feature type="region of interest" description="Disordered" evidence="5">
    <location>
        <begin position="242"/>
        <end position="342"/>
    </location>
</feature>
<comment type="subcellular location">
    <subcellularLocation>
        <location evidence="1">Cytoplasm</location>
    </subcellularLocation>
</comment>
<sequence length="1194" mass="129931">MAESDDGLSLEPGPFVLRSLLDNIPLSADGTDEDIKINCVEYYDGNLYVGTSASELLHFVQIPPDPNDEKSTSVFILASRLKPPFSESANSPSSPRPGVQQIVLLPPVGKACVRCNWTVTFYSLPELTPIFREVKNCNWIGGVDLTEEAATSHSPRVTILLSLNRRLQVVRIGDEARAIKNIDLASSIRSARHDAIACVADTKSYTLVHVEQQAKIPLTNISSSDQTPPPEPASRILAGEAGDGLARSSSNAQPQRRPSSAASPDSHNRSTSLGGTVTGSAPQQQAPKESDANTGTHDVAKPAATSTRSSEETGSDEAGRIRHTAHIPPTAQGTALLRPKPGPLEPLIAAPTPEEFLIVTGTSPVDPGIGMFVNLDGDPTRPTLEFARYPSMIVVDGGSADPSSLRMSLGGAGGSGEDEGDGYILAAMSRDFPDGLHHGLEIQRWDVNNGEDEPPRSWLEVPGNGPALPVGIHPLVSSQESLVREVVVKLCQKRVSLPCQPKDGPNSPKVSSKPVAVEDEEASRYKSEVVFASRLAKTSGRIAVWSGNQIWWAMRNPLVLQLEAALAADRLGDKIAPSTAKERVQLFTVLGSFRGREAKTELEFVTFSYIRQRAGGLLFMGLLQSDGSAPFSDGELKAMGEVLLDSGLDPRIIVAMIPGLREEIVQSRKGIWIFGGVKDIVERYLNSDEAGRVGKSVGSLQSPILHFLRRFLIAWRRKKGFGSVADEGDVFRSVDAALLAVLLELDQGSPKGLVTAKTGSVRGDLNDLVDKGVDCFGRAVELLEAKHRLFVLSRLYQSRKQAADVLATWRRIAEGERDDGGELQDGEQRIREYLAKVSSQTLVQEYGLWLAKRRPKLGVQVFADDKARAPRFEPTQVVPLLRNEAPGAVKYYLEHLVFAKGQATYVDELIAYYLEVVTGELRGSEEARSTMRAVYEAYRALQPPKPTFHRFLRDNTLPDDEVAQSRLRLLELLGSPYPFDVGAIRRRLAESLPAATATTAAAEQLLVPEAIILDGREHRHEDALRLLVHGLGDYDTAVSYCERGGSSLYVSVRGADTAELPMLPPTPRRRESLPPTREEQAGLFRALLVEFMAIEDVSDRVEQTGALLGRFAGYFDVLDVLQLLPDSWAVDVAAGFLVHALRELVRDRNESSVARALSGAENLRLHAELIAQIDKKGPQTEELSLEGSHIEAET</sequence>
<evidence type="ECO:0000256" key="5">
    <source>
        <dbReference type="SAM" id="MobiDB-lite"/>
    </source>
</evidence>
<evidence type="ECO:0000256" key="1">
    <source>
        <dbReference type="ARBA" id="ARBA00004496"/>
    </source>
</evidence>
<dbReference type="InterPro" id="IPR032914">
    <property type="entry name" value="Vam6/VPS39/TRAP1"/>
</dbReference>
<proteinExistence type="predicted"/>
<dbReference type="PROSITE" id="PS50219">
    <property type="entry name" value="CNH"/>
    <property type="match status" value="1"/>
</dbReference>
<dbReference type="RefSeq" id="XP_014170526.1">
    <property type="nucleotide sequence ID" value="XM_014315051.1"/>
</dbReference>
<dbReference type="PANTHER" id="PTHR12894">
    <property type="entry name" value="CNH DOMAIN CONTAINING"/>
    <property type="match status" value="1"/>
</dbReference>
<dbReference type="GO" id="GO:0006914">
    <property type="term" value="P:autophagy"/>
    <property type="evidence" value="ECO:0007669"/>
    <property type="project" value="TreeGrafter"/>
</dbReference>
<keyword evidence="8" id="KW-1185">Reference proteome</keyword>
<reference evidence="7 8" key="1">
    <citation type="journal article" date="2011" name="Proc. Natl. Acad. Sci. U.S.A.">
        <title>Genome and transcriptome analyses of the mountain pine beetle-fungal symbiont Grosmannia clavigera, a lodgepole pine pathogen.</title>
        <authorList>
            <person name="DiGuistini S."/>
            <person name="Wang Y."/>
            <person name="Liao N.Y."/>
            <person name="Taylor G."/>
            <person name="Tanguay P."/>
            <person name="Feau N."/>
            <person name="Henrissat B."/>
            <person name="Chan S.K."/>
            <person name="Hesse-Orce U."/>
            <person name="Alamouti S.M."/>
            <person name="Tsui C.K.M."/>
            <person name="Docking R.T."/>
            <person name="Levasseur A."/>
            <person name="Haridas S."/>
            <person name="Robertson G."/>
            <person name="Birol I."/>
            <person name="Holt R.A."/>
            <person name="Marra M.A."/>
            <person name="Hamelin R.C."/>
            <person name="Hirst M."/>
            <person name="Jones S.J.M."/>
            <person name="Bohlmann J."/>
            <person name="Breuil C."/>
        </authorList>
    </citation>
    <scope>NUCLEOTIDE SEQUENCE [LARGE SCALE GENOMIC DNA]</scope>
    <source>
        <strain evidence="8">kw1407 / UAMH 11150</strain>
    </source>
</reference>
<evidence type="ECO:0000259" key="6">
    <source>
        <dbReference type="PROSITE" id="PS50219"/>
    </source>
</evidence>
<dbReference type="GO" id="GO:0016020">
    <property type="term" value="C:membrane"/>
    <property type="evidence" value="ECO:0007669"/>
    <property type="project" value="TreeGrafter"/>
</dbReference>